<proteinExistence type="predicted"/>
<accession>A0A1I3JAZ3</accession>
<keyword evidence="2" id="KW-1185">Reference proteome</keyword>
<sequence length="46" mass="4750">MNIDYRPLLLVFAIAYAGIAVGSLLIAMNLAQSAPPGCVVSQCAGR</sequence>
<name>A0A1I3JAZ3_9PSED</name>
<protein>
    <submittedName>
        <fullName evidence="1">Uncharacterized protein</fullName>
    </submittedName>
</protein>
<dbReference type="AlphaFoldDB" id="A0A1I3JAZ3"/>
<dbReference type="EMBL" id="FOQL01000003">
    <property type="protein sequence ID" value="SFI57451.1"/>
    <property type="molecule type" value="Genomic_DNA"/>
</dbReference>
<dbReference type="Proteomes" id="UP000243606">
    <property type="component" value="Unassembled WGS sequence"/>
</dbReference>
<evidence type="ECO:0000313" key="1">
    <source>
        <dbReference type="EMBL" id="SFI57451.1"/>
    </source>
</evidence>
<dbReference type="STRING" id="425504.SAMN05216206_2443"/>
<reference evidence="2" key="1">
    <citation type="submission" date="2016-10" db="EMBL/GenBank/DDBJ databases">
        <authorList>
            <person name="Varghese N."/>
            <person name="Submissions S."/>
        </authorList>
    </citation>
    <scope>NUCLEOTIDE SEQUENCE [LARGE SCALE GENOMIC DNA]</scope>
    <source>
        <strain evidence="2">LMG 24016</strain>
    </source>
</reference>
<gene>
    <name evidence="1" type="ORF">SAMN05216206_2443</name>
</gene>
<evidence type="ECO:0000313" key="2">
    <source>
        <dbReference type="Proteomes" id="UP000243606"/>
    </source>
</evidence>
<organism evidence="1 2">
    <name type="scientific">Pseudomonas guineae</name>
    <dbReference type="NCBI Taxonomy" id="425504"/>
    <lineage>
        <taxon>Bacteria</taxon>
        <taxon>Pseudomonadati</taxon>
        <taxon>Pseudomonadota</taxon>
        <taxon>Gammaproteobacteria</taxon>
        <taxon>Pseudomonadales</taxon>
        <taxon>Pseudomonadaceae</taxon>
        <taxon>Pseudomonas</taxon>
    </lineage>
</organism>
<dbReference type="RefSeq" id="WP_167376751.1">
    <property type="nucleotide sequence ID" value="NZ_CAXBNE010000035.1"/>
</dbReference>